<sequence>MTKSDGIADVSIDDLVVNLGAIASPADIELITKYLELEIGQTAKDSNARNKANLRTKHYKLRKLLLREPSSQQILQACAYAAFARYSTETPSSKPIVLEVQELLVAAGFDKQRTVAAMARLVTDASVRKAAWVARTRSAMRVAIVEAIRSVRAQD</sequence>
<comment type="caution">
    <text evidence="1">The sequence shown here is derived from an EMBL/GenBank/DDBJ whole genome shotgun (WGS) entry which is preliminary data.</text>
</comment>
<accession>A0A934IU93</accession>
<gene>
    <name evidence="1" type="ORF">JEQ47_19145</name>
</gene>
<evidence type="ECO:0000313" key="1">
    <source>
        <dbReference type="EMBL" id="MBJ3786849.1"/>
    </source>
</evidence>
<name>A0A934IU93_9HYPH</name>
<organism evidence="1 2">
    <name type="scientific">Devosia sediminis</name>
    <dbReference type="NCBI Taxonomy" id="2798801"/>
    <lineage>
        <taxon>Bacteria</taxon>
        <taxon>Pseudomonadati</taxon>
        <taxon>Pseudomonadota</taxon>
        <taxon>Alphaproteobacteria</taxon>
        <taxon>Hyphomicrobiales</taxon>
        <taxon>Devosiaceae</taxon>
        <taxon>Devosia</taxon>
    </lineage>
</organism>
<dbReference type="AlphaFoldDB" id="A0A934IU93"/>
<evidence type="ECO:0000313" key="2">
    <source>
        <dbReference type="Proteomes" id="UP000602124"/>
    </source>
</evidence>
<protein>
    <submittedName>
        <fullName evidence="1">Uncharacterized protein</fullName>
    </submittedName>
</protein>
<reference evidence="1" key="1">
    <citation type="submission" date="2020-12" db="EMBL/GenBank/DDBJ databases">
        <title>Devosia sp. MSA67 isolated from Mo River.</title>
        <authorList>
            <person name="Ma F."/>
            <person name="Zi Z."/>
        </authorList>
    </citation>
    <scope>NUCLEOTIDE SEQUENCE</scope>
    <source>
        <strain evidence="1">MSA67</strain>
    </source>
</reference>
<keyword evidence="2" id="KW-1185">Reference proteome</keyword>
<dbReference type="RefSeq" id="WP_198878053.1">
    <property type="nucleotide sequence ID" value="NZ_JAEKMH010000006.1"/>
</dbReference>
<dbReference type="Proteomes" id="UP000602124">
    <property type="component" value="Unassembled WGS sequence"/>
</dbReference>
<proteinExistence type="predicted"/>
<dbReference type="EMBL" id="JAEKMH010000006">
    <property type="protein sequence ID" value="MBJ3786849.1"/>
    <property type="molecule type" value="Genomic_DNA"/>
</dbReference>